<dbReference type="HOGENOM" id="CLU_1120195_0_0_1"/>
<dbReference type="RefSeq" id="XP_013263648.1">
    <property type="nucleotide sequence ID" value="XM_013408194.1"/>
</dbReference>
<gene>
    <name evidence="1" type="ORF">A1O9_02623</name>
</gene>
<protein>
    <submittedName>
        <fullName evidence="1">Uncharacterized protein</fullName>
    </submittedName>
</protein>
<comment type="caution">
    <text evidence="1">The sequence shown here is derived from an EMBL/GenBank/DDBJ whole genome shotgun (WGS) entry which is preliminary data.</text>
</comment>
<dbReference type="Proteomes" id="UP000027920">
    <property type="component" value="Unassembled WGS sequence"/>
</dbReference>
<dbReference type="GeneID" id="25277564"/>
<evidence type="ECO:0000313" key="2">
    <source>
        <dbReference type="Proteomes" id="UP000027920"/>
    </source>
</evidence>
<sequence>MNAKNSTAGRAFLNEVMAFDQPLVTIFPRGHTQLPLESEVLDQLDVLSPQSVPTIPVSCLTAPKVGGFGRTAQATCLLDQVFKSFETVDIDSRLLQLDGLDTSIQTFLSLVIPQGHARRGNFCAAVHLAIRALFTLHWHILRQPPQVVRAKFKPLEGWYRNSQEALETVTKIVIDIAESLLAPATANTVTFTVDAMPLVYPYNARAALKHINTSTRVEDADWLRNADGVLKKSLDRYFERWGVSNSWT</sequence>
<name>A0A072PNX6_9EURO</name>
<keyword evidence="2" id="KW-1185">Reference proteome</keyword>
<evidence type="ECO:0000313" key="1">
    <source>
        <dbReference type="EMBL" id="KEF61058.1"/>
    </source>
</evidence>
<reference evidence="1 2" key="1">
    <citation type="submission" date="2013-03" db="EMBL/GenBank/DDBJ databases">
        <title>The Genome Sequence of Exophiala aquamarina CBS 119918.</title>
        <authorList>
            <consortium name="The Broad Institute Genomics Platform"/>
            <person name="Cuomo C."/>
            <person name="de Hoog S."/>
            <person name="Gorbushina A."/>
            <person name="Walker B."/>
            <person name="Young S.K."/>
            <person name="Zeng Q."/>
            <person name="Gargeya S."/>
            <person name="Fitzgerald M."/>
            <person name="Haas B."/>
            <person name="Abouelleil A."/>
            <person name="Allen A.W."/>
            <person name="Alvarado L."/>
            <person name="Arachchi H.M."/>
            <person name="Berlin A.M."/>
            <person name="Chapman S.B."/>
            <person name="Gainer-Dewar J."/>
            <person name="Goldberg J."/>
            <person name="Griggs A."/>
            <person name="Gujja S."/>
            <person name="Hansen M."/>
            <person name="Howarth C."/>
            <person name="Imamovic A."/>
            <person name="Ireland A."/>
            <person name="Larimer J."/>
            <person name="McCowan C."/>
            <person name="Murphy C."/>
            <person name="Pearson M."/>
            <person name="Poon T.W."/>
            <person name="Priest M."/>
            <person name="Roberts A."/>
            <person name="Saif S."/>
            <person name="Shea T."/>
            <person name="Sisk P."/>
            <person name="Sykes S."/>
            <person name="Wortman J."/>
            <person name="Nusbaum C."/>
            <person name="Birren B."/>
        </authorList>
    </citation>
    <scope>NUCLEOTIDE SEQUENCE [LARGE SCALE GENOMIC DNA]</scope>
    <source>
        <strain evidence="1 2">CBS 119918</strain>
    </source>
</reference>
<proteinExistence type="predicted"/>
<dbReference type="VEuPathDB" id="FungiDB:A1O9_02623"/>
<dbReference type="AlphaFoldDB" id="A0A072PNX6"/>
<dbReference type="OrthoDB" id="3862662at2759"/>
<dbReference type="EMBL" id="AMGV01000002">
    <property type="protein sequence ID" value="KEF61058.1"/>
    <property type="molecule type" value="Genomic_DNA"/>
</dbReference>
<organism evidence="1 2">
    <name type="scientific">Exophiala aquamarina CBS 119918</name>
    <dbReference type="NCBI Taxonomy" id="1182545"/>
    <lineage>
        <taxon>Eukaryota</taxon>
        <taxon>Fungi</taxon>
        <taxon>Dikarya</taxon>
        <taxon>Ascomycota</taxon>
        <taxon>Pezizomycotina</taxon>
        <taxon>Eurotiomycetes</taxon>
        <taxon>Chaetothyriomycetidae</taxon>
        <taxon>Chaetothyriales</taxon>
        <taxon>Herpotrichiellaceae</taxon>
        <taxon>Exophiala</taxon>
    </lineage>
</organism>
<accession>A0A072PNX6</accession>